<organism evidence="2 3">
    <name type="scientific">Scylla paramamosain</name>
    <name type="common">Mud crab</name>
    <dbReference type="NCBI Taxonomy" id="85552"/>
    <lineage>
        <taxon>Eukaryota</taxon>
        <taxon>Metazoa</taxon>
        <taxon>Ecdysozoa</taxon>
        <taxon>Arthropoda</taxon>
        <taxon>Crustacea</taxon>
        <taxon>Multicrustacea</taxon>
        <taxon>Malacostraca</taxon>
        <taxon>Eumalacostraca</taxon>
        <taxon>Eucarida</taxon>
        <taxon>Decapoda</taxon>
        <taxon>Pleocyemata</taxon>
        <taxon>Brachyura</taxon>
        <taxon>Eubrachyura</taxon>
        <taxon>Portunoidea</taxon>
        <taxon>Portunidae</taxon>
        <taxon>Portuninae</taxon>
        <taxon>Scylla</taxon>
    </lineage>
</organism>
<dbReference type="AlphaFoldDB" id="A0AAW0V360"/>
<feature type="region of interest" description="Disordered" evidence="1">
    <location>
        <begin position="196"/>
        <end position="219"/>
    </location>
</feature>
<feature type="region of interest" description="Disordered" evidence="1">
    <location>
        <begin position="149"/>
        <end position="178"/>
    </location>
</feature>
<dbReference type="Proteomes" id="UP001487740">
    <property type="component" value="Unassembled WGS sequence"/>
</dbReference>
<evidence type="ECO:0000313" key="2">
    <source>
        <dbReference type="EMBL" id="KAK8406767.1"/>
    </source>
</evidence>
<reference evidence="2 3" key="1">
    <citation type="submission" date="2023-03" db="EMBL/GenBank/DDBJ databases">
        <title>High-quality genome of Scylla paramamosain provides insights in environmental adaptation.</title>
        <authorList>
            <person name="Zhang L."/>
        </authorList>
    </citation>
    <scope>NUCLEOTIDE SEQUENCE [LARGE SCALE GENOMIC DNA]</scope>
    <source>
        <strain evidence="2">LZ_2023a</strain>
        <tissue evidence="2">Muscle</tissue>
    </source>
</reference>
<evidence type="ECO:0000313" key="3">
    <source>
        <dbReference type="Proteomes" id="UP001487740"/>
    </source>
</evidence>
<name>A0AAW0V360_SCYPA</name>
<feature type="region of interest" description="Disordered" evidence="1">
    <location>
        <begin position="71"/>
        <end position="116"/>
    </location>
</feature>
<feature type="compositionally biased region" description="Acidic residues" evidence="1">
    <location>
        <begin position="7"/>
        <end position="17"/>
    </location>
</feature>
<keyword evidence="3" id="KW-1185">Reference proteome</keyword>
<comment type="caution">
    <text evidence="2">The sequence shown here is derived from an EMBL/GenBank/DDBJ whole genome shotgun (WGS) entry which is preliminary data.</text>
</comment>
<evidence type="ECO:0000256" key="1">
    <source>
        <dbReference type="SAM" id="MobiDB-lite"/>
    </source>
</evidence>
<sequence length="219" mass="24488">MVKEERKEEEEEEEEKEEKENVGQRVEAAPPLPPSHLPRHDAHSNTKNQMILLRIFNLLSQNIKWSGAYCRSPKARGKVGDVPSPRIPPRQTSATAKATSDSPHHLPNKSPSATPARAPILARRGSVLHTAVIIPDGLFHMTKPTLVRSTEKSFQPQPHLPRTSLGHRAARDKDEENDLNYATSVRYLDLHKRYTEGARGCKTGRGAQTKPLPGRVEQD</sequence>
<accession>A0AAW0V360</accession>
<proteinExistence type="predicted"/>
<gene>
    <name evidence="2" type="ORF">O3P69_007366</name>
</gene>
<feature type="region of interest" description="Disordered" evidence="1">
    <location>
        <begin position="1"/>
        <end position="42"/>
    </location>
</feature>
<feature type="compositionally biased region" description="Polar residues" evidence="1">
    <location>
        <begin position="90"/>
        <end position="101"/>
    </location>
</feature>
<protein>
    <submittedName>
        <fullName evidence="2">Uncharacterized protein</fullName>
    </submittedName>
</protein>
<dbReference type="EMBL" id="JARAKH010000002">
    <property type="protein sequence ID" value="KAK8406767.1"/>
    <property type="molecule type" value="Genomic_DNA"/>
</dbReference>